<reference evidence="1 2" key="2">
    <citation type="journal article" date="2013" name="Plant Cell Physiol.">
        <title>Rice Annotation Project Database (RAP-DB): an integrative and interactive database for rice genomics.</title>
        <authorList>
            <person name="Sakai H."/>
            <person name="Lee S.S."/>
            <person name="Tanaka T."/>
            <person name="Numa H."/>
            <person name="Kim J."/>
            <person name="Kawahara Y."/>
            <person name="Wakimoto H."/>
            <person name="Yang C.C."/>
            <person name="Iwamoto M."/>
            <person name="Abe T."/>
            <person name="Yamada Y."/>
            <person name="Muto A."/>
            <person name="Inokuchi H."/>
            <person name="Ikemura T."/>
            <person name="Matsumoto T."/>
            <person name="Sasaki T."/>
            <person name="Itoh T."/>
        </authorList>
    </citation>
    <scope>NUCLEOTIDE SEQUENCE [LARGE SCALE GENOMIC DNA]</scope>
    <source>
        <strain evidence="2">cv. Nipponbare</strain>
    </source>
</reference>
<dbReference type="PaxDb" id="39947-A0A0N7KH98"/>
<evidence type="ECO:0000313" key="1">
    <source>
        <dbReference type="EMBL" id="BAS84217.1"/>
    </source>
</evidence>
<dbReference type="InParanoid" id="A0A0N7KH98"/>
<reference evidence="2" key="1">
    <citation type="journal article" date="2005" name="Nature">
        <title>The map-based sequence of the rice genome.</title>
        <authorList>
            <consortium name="International rice genome sequencing project (IRGSP)"/>
            <person name="Matsumoto T."/>
            <person name="Wu J."/>
            <person name="Kanamori H."/>
            <person name="Katayose Y."/>
            <person name="Fujisawa M."/>
            <person name="Namiki N."/>
            <person name="Mizuno H."/>
            <person name="Yamamoto K."/>
            <person name="Antonio B.A."/>
            <person name="Baba T."/>
            <person name="Sakata K."/>
            <person name="Nagamura Y."/>
            <person name="Aoki H."/>
            <person name="Arikawa K."/>
            <person name="Arita K."/>
            <person name="Bito T."/>
            <person name="Chiden Y."/>
            <person name="Fujitsuka N."/>
            <person name="Fukunaka R."/>
            <person name="Hamada M."/>
            <person name="Harada C."/>
            <person name="Hayashi A."/>
            <person name="Hijishita S."/>
            <person name="Honda M."/>
            <person name="Hosokawa S."/>
            <person name="Ichikawa Y."/>
            <person name="Idonuma A."/>
            <person name="Iijima M."/>
            <person name="Ikeda M."/>
            <person name="Ikeno M."/>
            <person name="Ito K."/>
            <person name="Ito S."/>
            <person name="Ito T."/>
            <person name="Ito Y."/>
            <person name="Ito Y."/>
            <person name="Iwabuchi A."/>
            <person name="Kamiya K."/>
            <person name="Karasawa W."/>
            <person name="Kurita K."/>
            <person name="Katagiri S."/>
            <person name="Kikuta A."/>
            <person name="Kobayashi H."/>
            <person name="Kobayashi N."/>
            <person name="Machita K."/>
            <person name="Maehara T."/>
            <person name="Masukawa M."/>
            <person name="Mizubayashi T."/>
            <person name="Mukai Y."/>
            <person name="Nagasaki H."/>
            <person name="Nagata Y."/>
            <person name="Naito S."/>
            <person name="Nakashima M."/>
            <person name="Nakama Y."/>
            <person name="Nakamichi Y."/>
            <person name="Nakamura M."/>
            <person name="Meguro A."/>
            <person name="Negishi M."/>
            <person name="Ohta I."/>
            <person name="Ohta T."/>
            <person name="Okamoto M."/>
            <person name="Ono N."/>
            <person name="Saji S."/>
            <person name="Sakaguchi M."/>
            <person name="Sakai K."/>
            <person name="Shibata M."/>
            <person name="Shimokawa T."/>
            <person name="Song J."/>
            <person name="Takazaki Y."/>
            <person name="Terasawa K."/>
            <person name="Tsugane M."/>
            <person name="Tsuji K."/>
            <person name="Ueda S."/>
            <person name="Waki K."/>
            <person name="Yamagata H."/>
            <person name="Yamamoto M."/>
            <person name="Yamamoto S."/>
            <person name="Yamane H."/>
            <person name="Yoshiki S."/>
            <person name="Yoshihara R."/>
            <person name="Yukawa K."/>
            <person name="Zhong H."/>
            <person name="Yano M."/>
            <person name="Yuan Q."/>
            <person name="Ouyang S."/>
            <person name="Liu J."/>
            <person name="Jones K.M."/>
            <person name="Gansberger K."/>
            <person name="Moffat K."/>
            <person name="Hill J."/>
            <person name="Bera J."/>
            <person name="Fadrosh D."/>
            <person name="Jin S."/>
            <person name="Johri S."/>
            <person name="Kim M."/>
            <person name="Overton L."/>
            <person name="Reardon M."/>
            <person name="Tsitrin T."/>
            <person name="Vuong H."/>
            <person name="Weaver B."/>
            <person name="Ciecko A."/>
            <person name="Tallon L."/>
            <person name="Jackson J."/>
            <person name="Pai G."/>
            <person name="Aken S.V."/>
            <person name="Utterback T."/>
            <person name="Reidmuller S."/>
            <person name="Feldblyum T."/>
            <person name="Hsiao J."/>
            <person name="Zismann V."/>
            <person name="Iobst S."/>
            <person name="de Vazeille A.R."/>
            <person name="Buell C.R."/>
            <person name="Ying K."/>
            <person name="Li Y."/>
            <person name="Lu T."/>
            <person name="Huang Y."/>
            <person name="Zhao Q."/>
            <person name="Feng Q."/>
            <person name="Zhang L."/>
            <person name="Zhu J."/>
            <person name="Weng Q."/>
            <person name="Mu J."/>
            <person name="Lu Y."/>
            <person name="Fan D."/>
            <person name="Liu Y."/>
            <person name="Guan J."/>
            <person name="Zhang Y."/>
            <person name="Yu S."/>
            <person name="Liu X."/>
            <person name="Zhang Y."/>
            <person name="Hong G."/>
            <person name="Han B."/>
            <person name="Choisne N."/>
            <person name="Demange N."/>
            <person name="Orjeda G."/>
            <person name="Samain S."/>
            <person name="Cattolico L."/>
            <person name="Pelletier E."/>
            <person name="Couloux A."/>
            <person name="Segurens B."/>
            <person name="Wincker P."/>
            <person name="D'Hont A."/>
            <person name="Scarpelli C."/>
            <person name="Weissenbach J."/>
            <person name="Salanoubat M."/>
            <person name="Quetier F."/>
            <person name="Yu Y."/>
            <person name="Kim H.R."/>
            <person name="Rambo T."/>
            <person name="Currie J."/>
            <person name="Collura K."/>
            <person name="Luo M."/>
            <person name="Yang T."/>
            <person name="Ammiraju J.S.S."/>
            <person name="Engler F."/>
            <person name="Soderlund C."/>
            <person name="Wing R.A."/>
            <person name="Palmer L.E."/>
            <person name="de la Bastide M."/>
            <person name="Spiegel L."/>
            <person name="Nascimento L."/>
            <person name="Zutavern T."/>
            <person name="O'Shaughnessy A."/>
            <person name="Dike S."/>
            <person name="Dedhia N."/>
            <person name="Preston R."/>
            <person name="Balija V."/>
            <person name="McCombie W.R."/>
            <person name="Chow T."/>
            <person name="Chen H."/>
            <person name="Chung M."/>
            <person name="Chen C."/>
            <person name="Shaw J."/>
            <person name="Wu H."/>
            <person name="Hsiao K."/>
            <person name="Chao Y."/>
            <person name="Chu M."/>
            <person name="Cheng C."/>
            <person name="Hour A."/>
            <person name="Lee P."/>
            <person name="Lin S."/>
            <person name="Lin Y."/>
            <person name="Liou J."/>
            <person name="Liu S."/>
            <person name="Hsing Y."/>
            <person name="Raghuvanshi S."/>
            <person name="Mohanty A."/>
            <person name="Bharti A.K."/>
            <person name="Gaur A."/>
            <person name="Gupta V."/>
            <person name="Kumar D."/>
            <person name="Ravi V."/>
            <person name="Vij S."/>
            <person name="Kapur A."/>
            <person name="Khurana P."/>
            <person name="Khurana P."/>
            <person name="Khurana J.P."/>
            <person name="Tyagi A.K."/>
            <person name="Gaikwad K."/>
            <person name="Singh A."/>
            <person name="Dalal V."/>
            <person name="Srivastava S."/>
            <person name="Dixit A."/>
            <person name="Pal A.K."/>
            <person name="Ghazi I.A."/>
            <person name="Yadav M."/>
            <person name="Pandit A."/>
            <person name="Bhargava A."/>
            <person name="Sureshbabu K."/>
            <person name="Batra K."/>
            <person name="Sharma T.R."/>
            <person name="Mohapatra T."/>
            <person name="Singh N.K."/>
            <person name="Messing J."/>
            <person name="Nelson A.B."/>
            <person name="Fuks G."/>
            <person name="Kavchok S."/>
            <person name="Keizer G."/>
            <person name="Linton E."/>
            <person name="Llaca V."/>
            <person name="Song R."/>
            <person name="Tanyolac B."/>
            <person name="Young S."/>
            <person name="Ho-Il K."/>
            <person name="Hahn J.H."/>
            <person name="Sangsakoo G."/>
            <person name="Vanavichit A."/>
            <person name="de Mattos Luiz.A.T."/>
            <person name="Zimmer P.D."/>
            <person name="Malone G."/>
            <person name="Dellagostin O."/>
            <person name="de Oliveira A.C."/>
            <person name="Bevan M."/>
            <person name="Bancroft I."/>
            <person name="Minx P."/>
            <person name="Cordum H."/>
            <person name="Wilson R."/>
            <person name="Cheng Z."/>
            <person name="Jin W."/>
            <person name="Jiang J."/>
            <person name="Leong S.A."/>
            <person name="Iwama H."/>
            <person name="Gojobori T."/>
            <person name="Itoh T."/>
            <person name="Niimura Y."/>
            <person name="Fujii Y."/>
            <person name="Habara T."/>
            <person name="Sakai H."/>
            <person name="Sato Y."/>
            <person name="Wilson G."/>
            <person name="Kumar K."/>
            <person name="McCouch S."/>
            <person name="Juretic N."/>
            <person name="Hoen D."/>
            <person name="Wright S."/>
            <person name="Bruskiewich R."/>
            <person name="Bureau T."/>
            <person name="Miyao A."/>
            <person name="Hirochika H."/>
            <person name="Nishikawa T."/>
            <person name="Kadowaki K."/>
            <person name="Sugiura M."/>
            <person name="Burr B."/>
            <person name="Sasaki T."/>
        </authorList>
    </citation>
    <scope>NUCLEOTIDE SEQUENCE [LARGE SCALE GENOMIC DNA]</scope>
    <source>
        <strain evidence="2">cv. Nipponbare</strain>
    </source>
</reference>
<protein>
    <submittedName>
        <fullName evidence="1">Os03g0353366 protein</fullName>
    </submittedName>
</protein>
<evidence type="ECO:0000313" key="2">
    <source>
        <dbReference type="Proteomes" id="UP000059680"/>
    </source>
</evidence>
<name>A0A0N7KH98_ORYSJ</name>
<dbReference type="EMBL" id="AP014959">
    <property type="protein sequence ID" value="BAS84217.1"/>
    <property type="molecule type" value="Genomic_DNA"/>
</dbReference>
<proteinExistence type="predicted"/>
<gene>
    <name evidence="1" type="ordered locus">Os03g0353366</name>
    <name evidence="1" type="ORF">OSNPB_030353366</name>
</gene>
<sequence length="170" mass="18575">MRVTEESAGSRLGAQVDRVKGAPAWSSRCAVVVPVASEAARMSLWPTWPPPRLPVLASLGLVVASTPITADANSWPHEAKVVFVWPTLPAPPPRVHPSRGRPKSVFASHRRRLRLKHQTQVARAAASNQSPPPATKLWSRVVPFLTVTSDQASPAPHRRHHVLHVPRARV</sequence>
<keyword evidence="2" id="KW-1185">Reference proteome</keyword>
<accession>A0A0N7KH98</accession>
<dbReference type="Proteomes" id="UP000059680">
    <property type="component" value="Chromosome 3"/>
</dbReference>
<organism evidence="1 2">
    <name type="scientific">Oryza sativa subsp. japonica</name>
    <name type="common">Rice</name>
    <dbReference type="NCBI Taxonomy" id="39947"/>
    <lineage>
        <taxon>Eukaryota</taxon>
        <taxon>Viridiplantae</taxon>
        <taxon>Streptophyta</taxon>
        <taxon>Embryophyta</taxon>
        <taxon>Tracheophyta</taxon>
        <taxon>Spermatophyta</taxon>
        <taxon>Magnoliopsida</taxon>
        <taxon>Liliopsida</taxon>
        <taxon>Poales</taxon>
        <taxon>Poaceae</taxon>
        <taxon>BOP clade</taxon>
        <taxon>Oryzoideae</taxon>
        <taxon>Oryzeae</taxon>
        <taxon>Oryzinae</taxon>
        <taxon>Oryza</taxon>
        <taxon>Oryza sativa</taxon>
    </lineage>
</organism>
<reference evidence="1 2" key="3">
    <citation type="journal article" date="2013" name="Rice">
        <title>Improvement of the Oryza sativa Nipponbare reference genome using next generation sequence and optical map data.</title>
        <authorList>
            <person name="Kawahara Y."/>
            <person name="de la Bastide M."/>
            <person name="Hamilton J.P."/>
            <person name="Kanamori H."/>
            <person name="McCombie W.R."/>
            <person name="Ouyang S."/>
            <person name="Schwartz D.C."/>
            <person name="Tanaka T."/>
            <person name="Wu J."/>
            <person name="Zhou S."/>
            <person name="Childs K.L."/>
            <person name="Davidson R.M."/>
            <person name="Lin H."/>
            <person name="Quesada-Ocampo L."/>
            <person name="Vaillancourt B."/>
            <person name="Sakai H."/>
            <person name="Lee S.S."/>
            <person name="Kim J."/>
            <person name="Numa H."/>
            <person name="Itoh T."/>
            <person name="Buell C.R."/>
            <person name="Matsumoto T."/>
        </authorList>
    </citation>
    <scope>NUCLEOTIDE SEQUENCE [LARGE SCALE GENOMIC DNA]</scope>
    <source>
        <strain evidence="2">cv. Nipponbare</strain>
    </source>
</reference>
<dbReference type="AlphaFoldDB" id="A0A0N7KH98"/>